<evidence type="ECO:0000313" key="7">
    <source>
        <dbReference type="EMBL" id="PXY36295.1"/>
    </source>
</evidence>
<evidence type="ECO:0000313" key="8">
    <source>
        <dbReference type="Proteomes" id="UP000247892"/>
    </source>
</evidence>
<dbReference type="SUPFAM" id="SSF51569">
    <property type="entry name" value="Aldolase"/>
    <property type="match status" value="1"/>
</dbReference>
<accession>A0A318M179</accession>
<reference evidence="7 8" key="1">
    <citation type="submission" date="2016-07" db="EMBL/GenBank/DDBJ databases">
        <title>Draft genome sequence of Prauserella sp. YIM 121212, isolated from alkaline soil.</title>
        <authorList>
            <person name="Ruckert C."/>
            <person name="Albersmeier A."/>
            <person name="Jiang C.-L."/>
            <person name="Jiang Y."/>
            <person name="Kalinowski J."/>
            <person name="Schneider O."/>
            <person name="Winkler A."/>
            <person name="Zotchev S.B."/>
        </authorList>
    </citation>
    <scope>NUCLEOTIDE SEQUENCE [LARGE SCALE GENOMIC DNA]</scope>
    <source>
        <strain evidence="7 8">YIM 121212</strain>
    </source>
</reference>
<comment type="caution">
    <text evidence="7">The sequence shown here is derived from an EMBL/GenBank/DDBJ whole genome shotgun (WGS) entry which is preliminary data.</text>
</comment>
<organism evidence="7 8">
    <name type="scientific">Prauserella flavalba</name>
    <dbReference type="NCBI Taxonomy" id="1477506"/>
    <lineage>
        <taxon>Bacteria</taxon>
        <taxon>Bacillati</taxon>
        <taxon>Actinomycetota</taxon>
        <taxon>Actinomycetes</taxon>
        <taxon>Pseudonocardiales</taxon>
        <taxon>Pseudonocardiaceae</taxon>
        <taxon>Prauserella</taxon>
    </lineage>
</organism>
<proteinExistence type="inferred from homology"/>
<evidence type="ECO:0000256" key="4">
    <source>
        <dbReference type="PIRNR" id="PIRNR001365"/>
    </source>
</evidence>
<evidence type="ECO:0000256" key="5">
    <source>
        <dbReference type="PIRSR" id="PIRSR001365-1"/>
    </source>
</evidence>
<keyword evidence="3" id="KW-0704">Schiff base</keyword>
<dbReference type="GO" id="GO:0008840">
    <property type="term" value="F:4-hydroxy-tetrahydrodipicolinate synthase activity"/>
    <property type="evidence" value="ECO:0007669"/>
    <property type="project" value="TreeGrafter"/>
</dbReference>
<dbReference type="Pfam" id="PF00701">
    <property type="entry name" value="DHDPS"/>
    <property type="match status" value="1"/>
</dbReference>
<dbReference type="AlphaFoldDB" id="A0A318M179"/>
<dbReference type="EMBL" id="MASU01000005">
    <property type="protein sequence ID" value="PXY36295.1"/>
    <property type="molecule type" value="Genomic_DNA"/>
</dbReference>
<name>A0A318M179_9PSEU</name>
<keyword evidence="2 4" id="KW-0456">Lyase</keyword>
<dbReference type="InterPro" id="IPR020624">
    <property type="entry name" value="Schiff_base-form_aldolases_CS"/>
</dbReference>
<evidence type="ECO:0000256" key="1">
    <source>
        <dbReference type="ARBA" id="ARBA00007592"/>
    </source>
</evidence>
<dbReference type="PANTHER" id="PTHR12128:SF66">
    <property type="entry name" value="4-HYDROXY-2-OXOGLUTARATE ALDOLASE, MITOCHONDRIAL"/>
    <property type="match status" value="1"/>
</dbReference>
<dbReference type="PIRSF" id="PIRSF001365">
    <property type="entry name" value="DHDPS"/>
    <property type="match status" value="1"/>
</dbReference>
<evidence type="ECO:0008006" key="9">
    <source>
        <dbReference type="Google" id="ProtNLM"/>
    </source>
</evidence>
<feature type="binding site" evidence="6">
    <location>
        <position position="208"/>
    </location>
    <ligand>
        <name>pyruvate</name>
        <dbReference type="ChEBI" id="CHEBI:15361"/>
    </ligand>
</feature>
<dbReference type="InterPro" id="IPR002220">
    <property type="entry name" value="DapA-like"/>
</dbReference>
<dbReference type="SMART" id="SM01130">
    <property type="entry name" value="DHDPS"/>
    <property type="match status" value="1"/>
</dbReference>
<comment type="similarity">
    <text evidence="1 4">Belongs to the DapA family.</text>
</comment>
<dbReference type="CDD" id="cd00408">
    <property type="entry name" value="DHDPS-like"/>
    <property type="match status" value="1"/>
</dbReference>
<evidence type="ECO:0000256" key="6">
    <source>
        <dbReference type="PIRSR" id="PIRSR001365-2"/>
    </source>
</evidence>
<dbReference type="PRINTS" id="PR00146">
    <property type="entry name" value="DHPICSNTHASE"/>
</dbReference>
<keyword evidence="8" id="KW-1185">Reference proteome</keyword>
<dbReference type="InterPro" id="IPR013785">
    <property type="entry name" value="Aldolase_TIM"/>
</dbReference>
<gene>
    <name evidence="7" type="ORF">BA062_12825</name>
</gene>
<dbReference type="RefSeq" id="WP_110336306.1">
    <property type="nucleotide sequence ID" value="NZ_MASU01000005.1"/>
</dbReference>
<dbReference type="Proteomes" id="UP000247892">
    <property type="component" value="Unassembled WGS sequence"/>
</dbReference>
<sequence>MPESSFPRAEILAAVPTLFDERGELDLAANIRLYRALGDRVDGLFVAGTTGEFPALDHGERIALARAAVDTAGANRVVFHVGAASTRDSVRLTEDALALGVRRLAALTPYYLPVDLGAVERHFAAITTAAGDAHVYGYLFPERTGVVVEPADYARLSETTGLAGAKLSGAAADRFSDFRRALPEHVRLWSGADTALAGVVRAGGTGIVSGLSAAFAEPFAALADAVADGDADAERAAQARADAVLAALGGSPEGIKNALRQQEIGADTMRMPAPLTGPGTDAAIARLVAAERP</sequence>
<evidence type="ECO:0000256" key="3">
    <source>
        <dbReference type="ARBA" id="ARBA00023270"/>
    </source>
</evidence>
<protein>
    <recommendedName>
        <fullName evidence="9">Dihydrodipicolinate synthase family protein</fullName>
    </recommendedName>
</protein>
<feature type="binding site" evidence="6">
    <location>
        <position position="50"/>
    </location>
    <ligand>
        <name>pyruvate</name>
        <dbReference type="ChEBI" id="CHEBI:15361"/>
    </ligand>
</feature>
<feature type="active site" description="Schiff-base intermediate with substrate" evidence="5">
    <location>
        <position position="166"/>
    </location>
</feature>
<dbReference type="PROSITE" id="PS00665">
    <property type="entry name" value="DHDPS_1"/>
    <property type="match status" value="1"/>
</dbReference>
<dbReference type="OrthoDB" id="3175637at2"/>
<feature type="active site" description="Proton donor/acceptor" evidence="5">
    <location>
        <position position="138"/>
    </location>
</feature>
<dbReference type="Gene3D" id="3.20.20.70">
    <property type="entry name" value="Aldolase class I"/>
    <property type="match status" value="1"/>
</dbReference>
<dbReference type="PANTHER" id="PTHR12128">
    <property type="entry name" value="DIHYDRODIPICOLINATE SYNTHASE"/>
    <property type="match status" value="1"/>
</dbReference>
<evidence type="ECO:0000256" key="2">
    <source>
        <dbReference type="ARBA" id="ARBA00023239"/>
    </source>
</evidence>